<feature type="compositionally biased region" description="Basic residues" evidence="1">
    <location>
        <begin position="16"/>
        <end position="26"/>
    </location>
</feature>
<gene>
    <name evidence="2" type="ORF">P171DRAFT_251462</name>
</gene>
<protein>
    <submittedName>
        <fullName evidence="2">Uncharacterized protein</fullName>
    </submittedName>
</protein>
<dbReference type="Proteomes" id="UP000799764">
    <property type="component" value="Unassembled WGS sequence"/>
</dbReference>
<reference evidence="2" key="1">
    <citation type="journal article" date="2020" name="Stud. Mycol.">
        <title>101 Dothideomycetes genomes: a test case for predicting lifestyles and emergence of pathogens.</title>
        <authorList>
            <person name="Haridas S."/>
            <person name="Albert R."/>
            <person name="Binder M."/>
            <person name="Bloem J."/>
            <person name="Labutti K."/>
            <person name="Salamov A."/>
            <person name="Andreopoulos B."/>
            <person name="Baker S."/>
            <person name="Barry K."/>
            <person name="Bills G."/>
            <person name="Bluhm B."/>
            <person name="Cannon C."/>
            <person name="Castanera R."/>
            <person name="Culley D."/>
            <person name="Daum C."/>
            <person name="Ezra D."/>
            <person name="Gonzalez J."/>
            <person name="Henrissat B."/>
            <person name="Kuo A."/>
            <person name="Liang C."/>
            <person name="Lipzen A."/>
            <person name="Lutzoni F."/>
            <person name="Magnuson J."/>
            <person name="Mondo S."/>
            <person name="Nolan M."/>
            <person name="Ohm R."/>
            <person name="Pangilinan J."/>
            <person name="Park H.-J."/>
            <person name="Ramirez L."/>
            <person name="Alfaro M."/>
            <person name="Sun H."/>
            <person name="Tritt A."/>
            <person name="Yoshinaga Y."/>
            <person name="Zwiers L.-H."/>
            <person name="Turgeon B."/>
            <person name="Goodwin S."/>
            <person name="Spatafora J."/>
            <person name="Crous P."/>
            <person name="Grigoriev I."/>
        </authorList>
    </citation>
    <scope>NUCLEOTIDE SEQUENCE</scope>
    <source>
        <strain evidence="2">CBS 690.94</strain>
    </source>
</reference>
<sequence>MRDITTLIRPRGPTRSTHHGYSRSRHGRSEDRHQPNHAPTKATCHFLFGHTSRQPSTRASDETSTRASDETSTFWRFETMAGFVGASVLFHNGRGRSGDRREVQFVACLIVALSNGRPRLYNILAHRVASRLALEGCICI</sequence>
<feature type="region of interest" description="Disordered" evidence="1">
    <location>
        <begin position="1"/>
        <end position="40"/>
    </location>
</feature>
<keyword evidence="3" id="KW-1185">Reference proteome</keyword>
<accession>A0A9P4PMV5</accession>
<evidence type="ECO:0000313" key="3">
    <source>
        <dbReference type="Proteomes" id="UP000799764"/>
    </source>
</evidence>
<dbReference type="EMBL" id="MU001498">
    <property type="protein sequence ID" value="KAF2446058.1"/>
    <property type="molecule type" value="Genomic_DNA"/>
</dbReference>
<evidence type="ECO:0000313" key="2">
    <source>
        <dbReference type="EMBL" id="KAF2446058.1"/>
    </source>
</evidence>
<comment type="caution">
    <text evidence="2">The sequence shown here is derived from an EMBL/GenBank/DDBJ whole genome shotgun (WGS) entry which is preliminary data.</text>
</comment>
<evidence type="ECO:0000256" key="1">
    <source>
        <dbReference type="SAM" id="MobiDB-lite"/>
    </source>
</evidence>
<organism evidence="2 3">
    <name type="scientific">Karstenula rhodostoma CBS 690.94</name>
    <dbReference type="NCBI Taxonomy" id="1392251"/>
    <lineage>
        <taxon>Eukaryota</taxon>
        <taxon>Fungi</taxon>
        <taxon>Dikarya</taxon>
        <taxon>Ascomycota</taxon>
        <taxon>Pezizomycotina</taxon>
        <taxon>Dothideomycetes</taxon>
        <taxon>Pleosporomycetidae</taxon>
        <taxon>Pleosporales</taxon>
        <taxon>Massarineae</taxon>
        <taxon>Didymosphaeriaceae</taxon>
        <taxon>Karstenula</taxon>
    </lineage>
</organism>
<name>A0A9P4PMV5_9PLEO</name>
<proteinExistence type="predicted"/>
<dbReference type="AlphaFoldDB" id="A0A9P4PMV5"/>